<evidence type="ECO:0000313" key="1">
    <source>
        <dbReference type="EMBL" id="MFC4494065.1"/>
    </source>
</evidence>
<dbReference type="Gene3D" id="3.30.2220.20">
    <property type="entry name" value="Phage tail assembly chaperone gp13-like"/>
    <property type="match status" value="1"/>
</dbReference>
<dbReference type="RefSeq" id="WP_386444344.1">
    <property type="nucleotide sequence ID" value="NZ_JBHSFH010000004.1"/>
</dbReference>
<reference evidence="2" key="1">
    <citation type="journal article" date="2019" name="Int. J. Syst. Evol. Microbiol.">
        <title>The Global Catalogue of Microorganisms (GCM) 10K type strain sequencing project: providing services to taxonomists for standard genome sequencing and annotation.</title>
        <authorList>
            <consortium name="The Broad Institute Genomics Platform"/>
            <consortium name="The Broad Institute Genome Sequencing Center for Infectious Disease"/>
            <person name="Wu L."/>
            <person name="Ma J."/>
        </authorList>
    </citation>
    <scope>NUCLEOTIDE SEQUENCE [LARGE SCALE GENOMIC DNA]</scope>
    <source>
        <strain evidence="2">CGMCC 4.7357</strain>
    </source>
</reference>
<sequence>MTYLSADDILSADDLGTEDVEVPEWGGTVRVQGMSGSERDRFEAGFVDSKGDRLSSEKALEDYRARLASACIVDENGKRLFQGAAIKRLGQKNAQALQRVCDVAMRLSGMSNEDQEELLGK</sequence>
<dbReference type="Proteomes" id="UP001595997">
    <property type="component" value="Unassembled WGS sequence"/>
</dbReference>
<dbReference type="InterPro" id="IPR038556">
    <property type="entry name" value="TAC_Gp13-like_sf"/>
</dbReference>
<evidence type="ECO:0000313" key="2">
    <source>
        <dbReference type="Proteomes" id="UP001595997"/>
    </source>
</evidence>
<keyword evidence="2" id="KW-1185">Reference proteome</keyword>
<dbReference type="EMBL" id="JBHSFH010000004">
    <property type="protein sequence ID" value="MFC4494065.1"/>
    <property type="molecule type" value="Genomic_DNA"/>
</dbReference>
<proteinExistence type="predicted"/>
<protein>
    <submittedName>
        <fullName evidence="1">Uncharacterized protein</fullName>
    </submittedName>
</protein>
<name>A0ABV9A2Y9_9ACTN</name>
<accession>A0ABV9A2Y9</accession>
<comment type="caution">
    <text evidence="1">The sequence shown here is derived from an EMBL/GenBank/DDBJ whole genome shotgun (WGS) entry which is preliminary data.</text>
</comment>
<gene>
    <name evidence="1" type="ORF">ACFPA8_07955</name>
</gene>
<organism evidence="1 2">
    <name type="scientific">Streptomyces ovatisporus</name>
    <dbReference type="NCBI Taxonomy" id="1128682"/>
    <lineage>
        <taxon>Bacteria</taxon>
        <taxon>Bacillati</taxon>
        <taxon>Actinomycetota</taxon>
        <taxon>Actinomycetes</taxon>
        <taxon>Kitasatosporales</taxon>
        <taxon>Streptomycetaceae</taxon>
        <taxon>Streptomyces</taxon>
    </lineage>
</organism>